<evidence type="ECO:0000313" key="6">
    <source>
        <dbReference type="EMBL" id="GAV87849.1"/>
    </source>
</evidence>
<feature type="region of interest" description="Disordered" evidence="5">
    <location>
        <begin position="1"/>
        <end position="37"/>
    </location>
</feature>
<gene>
    <name evidence="6" type="ORF">CFOL_v3_31274</name>
</gene>
<feature type="region of interest" description="Disordered" evidence="5">
    <location>
        <begin position="49"/>
        <end position="127"/>
    </location>
</feature>
<evidence type="ECO:0000256" key="1">
    <source>
        <dbReference type="ARBA" id="ARBA00022679"/>
    </source>
</evidence>
<keyword evidence="3" id="KW-0418">Kinase</keyword>
<feature type="compositionally biased region" description="Polar residues" evidence="5">
    <location>
        <begin position="62"/>
        <end position="71"/>
    </location>
</feature>
<protein>
    <recommendedName>
        <fullName evidence="8">Pkinase domain-containing protein</fullName>
    </recommendedName>
</protein>
<dbReference type="STRING" id="3775.A0A1Q3D5W5"/>
<proteinExistence type="predicted"/>
<dbReference type="InterPro" id="IPR050538">
    <property type="entry name" value="MAP_kinase_kinase_kinase"/>
</dbReference>
<sequence>MSYFKNLFSSSSLPSSPSATNDNGNAGNSVNHRGQSFIRRRLTGQRKLRHANDDEIGLPLNGLNSYSSPASPWNPRSPGESEHWSASAVPKPLPLPERKRQSTGPNSGHGNRGSPGEGPTSTKGRKSVDLGVIHSVKAKGNQCRRCSQDVNAQSVNYEIRVGVLAGSPPRNNFLSLYDSPRRSNGADMFPSCTPTSKTKISSNFRKDLSQHLTNENVSCNFEQNVTPKSAPRRSKIGDHPSSVGNHEQAWSPFEVSDLGRPTGCTSPVKNVCSPDHSPLHNLTVQSHFNPRSPCKFSFLVHNKLNPEDFKDRPDGYSHVHAHLLPLPAGALAVSHASAPSPSAVVHHITEKPNASVMKSQWQKGKLIGHGTFGSVYVAANREAGALCATIIPKSGIPTMTSFADDESHLFRQWLFLETTSFNKHKQQP</sequence>
<evidence type="ECO:0008006" key="8">
    <source>
        <dbReference type="Google" id="ProtNLM"/>
    </source>
</evidence>
<dbReference type="GO" id="GO:0004709">
    <property type="term" value="F:MAP kinase kinase kinase activity"/>
    <property type="evidence" value="ECO:0007669"/>
    <property type="project" value="TreeGrafter"/>
</dbReference>
<keyword evidence="2" id="KW-0547">Nucleotide-binding</keyword>
<dbReference type="GO" id="GO:0005524">
    <property type="term" value="F:ATP binding"/>
    <property type="evidence" value="ECO:0007669"/>
    <property type="project" value="UniProtKB-KW"/>
</dbReference>
<feature type="compositionally biased region" description="Polar residues" evidence="5">
    <location>
        <begin position="19"/>
        <end position="34"/>
    </location>
</feature>
<evidence type="ECO:0000256" key="5">
    <source>
        <dbReference type="SAM" id="MobiDB-lite"/>
    </source>
</evidence>
<dbReference type="PANTHER" id="PTHR48016">
    <property type="entry name" value="MAP KINASE KINASE KINASE SSK2-RELATED-RELATED"/>
    <property type="match status" value="1"/>
</dbReference>
<dbReference type="EMBL" id="BDDD01004539">
    <property type="protein sequence ID" value="GAV87849.1"/>
    <property type="molecule type" value="Genomic_DNA"/>
</dbReference>
<reference evidence="7" key="1">
    <citation type="submission" date="2016-04" db="EMBL/GenBank/DDBJ databases">
        <title>Cephalotus genome sequencing.</title>
        <authorList>
            <person name="Fukushima K."/>
            <person name="Hasebe M."/>
            <person name="Fang X."/>
        </authorList>
    </citation>
    <scope>NUCLEOTIDE SEQUENCE [LARGE SCALE GENOMIC DNA]</scope>
    <source>
        <strain evidence="7">cv. St1</strain>
    </source>
</reference>
<organism evidence="6 7">
    <name type="scientific">Cephalotus follicularis</name>
    <name type="common">Albany pitcher plant</name>
    <dbReference type="NCBI Taxonomy" id="3775"/>
    <lineage>
        <taxon>Eukaryota</taxon>
        <taxon>Viridiplantae</taxon>
        <taxon>Streptophyta</taxon>
        <taxon>Embryophyta</taxon>
        <taxon>Tracheophyta</taxon>
        <taxon>Spermatophyta</taxon>
        <taxon>Magnoliopsida</taxon>
        <taxon>eudicotyledons</taxon>
        <taxon>Gunneridae</taxon>
        <taxon>Pentapetalae</taxon>
        <taxon>rosids</taxon>
        <taxon>fabids</taxon>
        <taxon>Oxalidales</taxon>
        <taxon>Cephalotaceae</taxon>
        <taxon>Cephalotus</taxon>
    </lineage>
</organism>
<evidence type="ECO:0000313" key="7">
    <source>
        <dbReference type="Proteomes" id="UP000187406"/>
    </source>
</evidence>
<keyword evidence="1" id="KW-0808">Transferase</keyword>
<evidence type="ECO:0000256" key="4">
    <source>
        <dbReference type="ARBA" id="ARBA00022840"/>
    </source>
</evidence>
<dbReference type="OrthoDB" id="266718at2759"/>
<dbReference type="Proteomes" id="UP000187406">
    <property type="component" value="Unassembled WGS sequence"/>
</dbReference>
<comment type="caution">
    <text evidence="6">The sequence shown here is derived from an EMBL/GenBank/DDBJ whole genome shotgun (WGS) entry which is preliminary data.</text>
</comment>
<dbReference type="InParanoid" id="A0A1Q3D5W5"/>
<dbReference type="PANTHER" id="PTHR48016:SF12">
    <property type="entry name" value="PROTEIN KINASE DOMAIN-CONTAINING PROTEIN"/>
    <property type="match status" value="1"/>
</dbReference>
<keyword evidence="7" id="KW-1185">Reference proteome</keyword>
<keyword evidence="4" id="KW-0067">ATP-binding</keyword>
<evidence type="ECO:0000256" key="3">
    <source>
        <dbReference type="ARBA" id="ARBA00022777"/>
    </source>
</evidence>
<feature type="region of interest" description="Disordered" evidence="5">
    <location>
        <begin position="225"/>
        <end position="248"/>
    </location>
</feature>
<dbReference type="GO" id="GO:0005737">
    <property type="term" value="C:cytoplasm"/>
    <property type="evidence" value="ECO:0007669"/>
    <property type="project" value="TreeGrafter"/>
</dbReference>
<evidence type="ECO:0000256" key="2">
    <source>
        <dbReference type="ARBA" id="ARBA00022741"/>
    </source>
</evidence>
<accession>A0A1Q3D5W5</accession>
<feature type="compositionally biased region" description="Low complexity" evidence="5">
    <location>
        <begin position="9"/>
        <end position="18"/>
    </location>
</feature>
<name>A0A1Q3D5W5_CEPFO</name>
<dbReference type="AlphaFoldDB" id="A0A1Q3D5W5"/>